<feature type="transmembrane region" description="Helical" evidence="1">
    <location>
        <begin position="246"/>
        <end position="270"/>
    </location>
</feature>
<dbReference type="RefSeq" id="WP_092727782.1">
    <property type="nucleotide sequence ID" value="NZ_FNGW01000015.1"/>
</dbReference>
<reference evidence="2 3" key="1">
    <citation type="submission" date="2016-10" db="EMBL/GenBank/DDBJ databases">
        <authorList>
            <person name="de Groot N.N."/>
        </authorList>
    </citation>
    <scope>NUCLEOTIDE SEQUENCE [LARGE SCALE GENOMIC DNA]</scope>
    <source>
        <strain evidence="2 3">DSM 797</strain>
    </source>
</reference>
<feature type="transmembrane region" description="Helical" evidence="1">
    <location>
        <begin position="174"/>
        <end position="193"/>
    </location>
</feature>
<feature type="transmembrane region" description="Helical" evidence="1">
    <location>
        <begin position="282"/>
        <end position="303"/>
    </location>
</feature>
<protein>
    <submittedName>
        <fullName evidence="2">Uncharacterized conserved protein YybS, DUF2232 family</fullName>
    </submittedName>
</protein>
<feature type="transmembrane region" description="Helical" evidence="1">
    <location>
        <begin position="12"/>
        <end position="40"/>
    </location>
</feature>
<dbReference type="PANTHER" id="PTHR41324">
    <property type="entry name" value="MEMBRANE PROTEIN-RELATED"/>
    <property type="match status" value="1"/>
</dbReference>
<dbReference type="AlphaFoldDB" id="A0A1G9U833"/>
<evidence type="ECO:0000313" key="2">
    <source>
        <dbReference type="EMBL" id="SDM55972.1"/>
    </source>
</evidence>
<name>A0A1G9U833_9FIRM</name>
<gene>
    <name evidence="2" type="ORF">SAMN04515677_11534</name>
</gene>
<dbReference type="Proteomes" id="UP000199068">
    <property type="component" value="Unassembled WGS sequence"/>
</dbReference>
<dbReference type="PANTHER" id="PTHR41324:SF1">
    <property type="entry name" value="DUF2232 DOMAIN-CONTAINING PROTEIN"/>
    <property type="match status" value="1"/>
</dbReference>
<dbReference type="STRING" id="1121325.SAMN04515677_11534"/>
<dbReference type="Pfam" id="PF09991">
    <property type="entry name" value="DUF2232"/>
    <property type="match status" value="1"/>
</dbReference>
<evidence type="ECO:0000256" key="1">
    <source>
        <dbReference type="SAM" id="Phobius"/>
    </source>
</evidence>
<dbReference type="InterPro" id="IPR018710">
    <property type="entry name" value="DUF2232"/>
</dbReference>
<organism evidence="2 3">
    <name type="scientific">Romboutsia lituseburensis DSM 797</name>
    <dbReference type="NCBI Taxonomy" id="1121325"/>
    <lineage>
        <taxon>Bacteria</taxon>
        <taxon>Bacillati</taxon>
        <taxon>Bacillota</taxon>
        <taxon>Clostridia</taxon>
        <taxon>Peptostreptococcales</taxon>
        <taxon>Peptostreptococcaceae</taxon>
        <taxon>Romboutsia</taxon>
    </lineage>
</organism>
<feature type="transmembrane region" description="Helical" evidence="1">
    <location>
        <begin position="214"/>
        <end position="234"/>
    </location>
</feature>
<keyword evidence="1" id="KW-1133">Transmembrane helix</keyword>
<sequence length="318" mass="35443">MNNKVKLSQASMIVTLGILLSLITVYIPFLGILSLVIPVPYAIIGTLTDNKYSALALIATFFVLIFTVSPVYAVSISIVSVFPGIVIGSAARVYINGESNNKFEPIYMGTIAVVLSIIIFYLVSNFVFGTNILDDFMKMMKETVDTQASILGSAGLSLGEGIKVDDFLDLVTNMIPAILFLQGIMLAFIIYYMEVFILRRTRQLKLQAPKFADFYLPGNAIVTSLMLYLLVLFIDMVGIKLHTDLIMMNLQLVFNFLFMIQGIAVAVYYLKKWLKQNQIKNVFISGLILSIFGFIGVSFVGMLDSIIDFRKVRSYKSI</sequence>
<feature type="transmembrane region" description="Helical" evidence="1">
    <location>
        <begin position="52"/>
        <end position="72"/>
    </location>
</feature>
<dbReference type="EMBL" id="FNGW01000015">
    <property type="protein sequence ID" value="SDM55972.1"/>
    <property type="molecule type" value="Genomic_DNA"/>
</dbReference>
<keyword evidence="3" id="KW-1185">Reference proteome</keyword>
<accession>A0A1G9U833</accession>
<evidence type="ECO:0000313" key="3">
    <source>
        <dbReference type="Proteomes" id="UP000199068"/>
    </source>
</evidence>
<keyword evidence="1" id="KW-0812">Transmembrane</keyword>
<keyword evidence="1" id="KW-0472">Membrane</keyword>
<proteinExistence type="predicted"/>
<feature type="transmembrane region" description="Helical" evidence="1">
    <location>
        <begin position="107"/>
        <end position="128"/>
    </location>
</feature>